<dbReference type="PROSITE" id="PS50125">
    <property type="entry name" value="GUANYLATE_CYCLASE_2"/>
    <property type="match status" value="1"/>
</dbReference>
<name>A0A9X3BIS4_9BACT</name>
<dbReference type="InterPro" id="IPR001054">
    <property type="entry name" value="A/G_cyclase"/>
</dbReference>
<evidence type="ECO:0000313" key="3">
    <source>
        <dbReference type="Proteomes" id="UP001155483"/>
    </source>
</evidence>
<reference evidence="2" key="2">
    <citation type="submission" date="2023-04" db="EMBL/GenBank/DDBJ databases">
        <title>Paracnuella aquatica gen. nov., sp. nov., a member of the family Chitinophagaceae isolated from a hot spring.</title>
        <authorList>
            <person name="Wang C."/>
        </authorList>
    </citation>
    <scope>NUCLEOTIDE SEQUENCE</scope>
    <source>
        <strain evidence="2">LB-8</strain>
    </source>
</reference>
<comment type="caution">
    <text evidence="2">The sequence shown here is derived from an EMBL/GenBank/DDBJ whole genome shotgun (WGS) entry which is preliminary data.</text>
</comment>
<dbReference type="InterPro" id="IPR029058">
    <property type="entry name" value="AB_hydrolase_fold"/>
</dbReference>
<dbReference type="SUPFAM" id="SSF53474">
    <property type="entry name" value="alpha/beta-Hydrolases"/>
    <property type="match status" value="1"/>
</dbReference>
<proteinExistence type="predicted"/>
<evidence type="ECO:0000259" key="1">
    <source>
        <dbReference type="PROSITE" id="PS50125"/>
    </source>
</evidence>
<dbReference type="AlphaFoldDB" id="A0A9X3BIS4"/>
<dbReference type="InterPro" id="IPR050471">
    <property type="entry name" value="AB_hydrolase"/>
</dbReference>
<dbReference type="PANTHER" id="PTHR43433">
    <property type="entry name" value="HYDROLASE, ALPHA/BETA FOLD FAMILY PROTEIN"/>
    <property type="match status" value="1"/>
</dbReference>
<dbReference type="GO" id="GO:0035556">
    <property type="term" value="P:intracellular signal transduction"/>
    <property type="evidence" value="ECO:0007669"/>
    <property type="project" value="InterPro"/>
</dbReference>
<dbReference type="Gene3D" id="3.40.50.1820">
    <property type="entry name" value="alpha/beta hydrolase"/>
    <property type="match status" value="1"/>
</dbReference>
<keyword evidence="3" id="KW-1185">Reference proteome</keyword>
<gene>
    <name evidence="2" type="ORF">OCK74_22320</name>
</gene>
<dbReference type="EMBL" id="JAOTIF010000024">
    <property type="protein sequence ID" value="MCU7551872.1"/>
    <property type="molecule type" value="Genomic_DNA"/>
</dbReference>
<dbReference type="Proteomes" id="UP001155483">
    <property type="component" value="Unassembled WGS sequence"/>
</dbReference>
<dbReference type="Pfam" id="PF00561">
    <property type="entry name" value="Abhydrolase_1"/>
    <property type="match status" value="1"/>
</dbReference>
<dbReference type="GO" id="GO:0004016">
    <property type="term" value="F:adenylate cyclase activity"/>
    <property type="evidence" value="ECO:0007669"/>
    <property type="project" value="UniProtKB-ARBA"/>
</dbReference>
<dbReference type="RefSeq" id="WP_279299310.1">
    <property type="nucleotide sequence ID" value="NZ_JAOTIF010000024.1"/>
</dbReference>
<dbReference type="SUPFAM" id="SSF55073">
    <property type="entry name" value="Nucleotide cyclase"/>
    <property type="match status" value="1"/>
</dbReference>
<dbReference type="Gene3D" id="3.30.70.1230">
    <property type="entry name" value="Nucleotide cyclase"/>
    <property type="match status" value="1"/>
</dbReference>
<dbReference type="CDD" id="cd07302">
    <property type="entry name" value="CHD"/>
    <property type="match status" value="1"/>
</dbReference>
<dbReference type="InterPro" id="IPR029787">
    <property type="entry name" value="Nucleotide_cyclase"/>
</dbReference>
<accession>A0A9X3BIS4</accession>
<dbReference type="Pfam" id="PF00211">
    <property type="entry name" value="Guanylate_cyc"/>
    <property type="match status" value="1"/>
</dbReference>
<feature type="domain" description="Guanylate cyclase" evidence="1">
    <location>
        <begin position="288"/>
        <end position="395"/>
    </location>
</feature>
<organism evidence="2 3">
    <name type="scientific">Paraflavisolibacter caeni</name>
    <dbReference type="NCBI Taxonomy" id="2982496"/>
    <lineage>
        <taxon>Bacteria</taxon>
        <taxon>Pseudomonadati</taxon>
        <taxon>Bacteroidota</taxon>
        <taxon>Chitinophagia</taxon>
        <taxon>Chitinophagales</taxon>
        <taxon>Chitinophagaceae</taxon>
        <taxon>Paraflavisolibacter</taxon>
    </lineage>
</organism>
<dbReference type="InterPro" id="IPR000073">
    <property type="entry name" value="AB_hydrolase_1"/>
</dbReference>
<reference evidence="2" key="1">
    <citation type="submission" date="2022-09" db="EMBL/GenBank/DDBJ databases">
        <authorList>
            <person name="Yuan C."/>
            <person name="Ke Z."/>
        </authorList>
    </citation>
    <scope>NUCLEOTIDE SEQUENCE</scope>
    <source>
        <strain evidence="2">LB-8</strain>
    </source>
</reference>
<sequence length="442" mass="48648">MIIPETKYAKSGDVNIAYQCIGKGTLDLICVMGWVSNVELLWEEPTVSSFLNRLATFTRLIIFDKRGTGLSDRVPQMPTLELRMDDVRAVMDAVGSPKAALLGISEGGSMCALFAATYPERTAALILCSTFAKRIWDVEYPWAPMPEERKKFFDAIIEGWGGVVDIDTIAPSMSNDERFKKWWATYLRRSASPGDALSLARMNTEIDIRNILPSIHVPTLVIHRKGDLDANIEEARYIAGKIPGSRLVECEGDDHIPWVGKTDPILDEIEVFLTGTLNQSDLERVLTTVLFTDVVGSTRKALELGDARWHHLLESHNVMIRKELARFRGREIKTTGDGFFATFDGPARGIRCACAIANAVRQLGIEVRLGLHTGECEIVGDDLGGIAVHTGARVMSHADAGEVLVSATVKDLVAGSGIQFENKGKHELKGVPGEWELYAVVQ</sequence>
<dbReference type="SMART" id="SM00044">
    <property type="entry name" value="CYCc"/>
    <property type="match status" value="1"/>
</dbReference>
<dbReference type="PRINTS" id="PR00111">
    <property type="entry name" value="ABHYDROLASE"/>
</dbReference>
<dbReference type="PANTHER" id="PTHR43433:SF8">
    <property type="entry name" value="BIFUNCTIONAL LIPASE_ADENYLATE CYCLASE LIPJ"/>
    <property type="match status" value="1"/>
</dbReference>
<dbReference type="GO" id="GO:0009190">
    <property type="term" value="P:cyclic nucleotide biosynthetic process"/>
    <property type="evidence" value="ECO:0007669"/>
    <property type="project" value="InterPro"/>
</dbReference>
<protein>
    <submittedName>
        <fullName evidence="2">Adenylate/guanylate cyclase domain-containing protein</fullName>
    </submittedName>
</protein>
<evidence type="ECO:0000313" key="2">
    <source>
        <dbReference type="EMBL" id="MCU7551872.1"/>
    </source>
</evidence>